<dbReference type="EMBL" id="JAPTGG010000010">
    <property type="protein sequence ID" value="MCZ0866051.1"/>
    <property type="molecule type" value="Genomic_DNA"/>
</dbReference>
<evidence type="ECO:0008006" key="3">
    <source>
        <dbReference type="Google" id="ProtNLM"/>
    </source>
</evidence>
<comment type="caution">
    <text evidence="1">The sequence shown here is derived from an EMBL/GenBank/DDBJ whole genome shotgun (WGS) entry which is preliminary data.</text>
</comment>
<protein>
    <recommendedName>
        <fullName evidence="3">DUF2971 domain-containing protein</fullName>
    </recommendedName>
</protein>
<dbReference type="RefSeq" id="WP_258332206.1">
    <property type="nucleotide sequence ID" value="NZ_JAPTGG010000010.1"/>
</dbReference>
<name>A0A9J6RNE7_9GAMM</name>
<keyword evidence="2" id="KW-1185">Reference proteome</keyword>
<accession>A0A9J6RNE7</accession>
<gene>
    <name evidence="1" type="ORF">O0V09_12635</name>
</gene>
<evidence type="ECO:0000313" key="2">
    <source>
        <dbReference type="Proteomes" id="UP001069090"/>
    </source>
</evidence>
<dbReference type="AlphaFoldDB" id="A0A9J6RNE7"/>
<organism evidence="1 2">
    <name type="scientific">Dasania phycosphaerae</name>
    <dbReference type="NCBI Taxonomy" id="2950436"/>
    <lineage>
        <taxon>Bacteria</taxon>
        <taxon>Pseudomonadati</taxon>
        <taxon>Pseudomonadota</taxon>
        <taxon>Gammaproteobacteria</taxon>
        <taxon>Cellvibrionales</taxon>
        <taxon>Spongiibacteraceae</taxon>
        <taxon>Dasania</taxon>
    </lineage>
</organism>
<evidence type="ECO:0000313" key="1">
    <source>
        <dbReference type="EMBL" id="MCZ0866051.1"/>
    </source>
</evidence>
<reference evidence="1 2" key="1">
    <citation type="submission" date="2022-12" db="EMBL/GenBank/DDBJ databases">
        <title>Dasania phycosphaerae sp. nov., isolated from particulate material of the south coast of Korea.</title>
        <authorList>
            <person name="Jiang Y."/>
        </authorList>
    </citation>
    <scope>NUCLEOTIDE SEQUENCE [LARGE SCALE GENOMIC DNA]</scope>
    <source>
        <strain evidence="1 2">GY-19</strain>
    </source>
</reference>
<dbReference type="Proteomes" id="UP001069090">
    <property type="component" value="Unassembled WGS sequence"/>
</dbReference>
<sequence length="297" mass="33975">MSKPQPSASALYKYCDIVTALKIINSQSLRWSAPHLYNNPYELNYLSDTDFTAQQLLQGLCQEALAVLFGEAEATGNNKLVSTITRWQHDSRFISEQEAEPVLKQLLLPMAQQHQATVNEYLQQWRAFAQNIRICCFASSPDNAKNWQRYADNHQGIVLQFDNQEPSLSPYHAVNYGQRPIAATSLQQQVDIAFGRRAAPQPEQLHQLLLHKPWFDEDEQELRCFDSEATTADSDDQLWYKAKPFQPQSLTNIYLGINIDSSDKKHLQKLVAKAYPQCRIYQSELVSNSYNLSFTAI</sequence>
<proteinExistence type="predicted"/>